<organism evidence="1 2">
    <name type="scientific">Deinococcus yavapaiensis KR-236</name>
    <dbReference type="NCBI Taxonomy" id="694435"/>
    <lineage>
        <taxon>Bacteria</taxon>
        <taxon>Thermotogati</taxon>
        <taxon>Deinococcota</taxon>
        <taxon>Deinococci</taxon>
        <taxon>Deinococcales</taxon>
        <taxon>Deinococcaceae</taxon>
        <taxon>Deinococcus</taxon>
    </lineage>
</organism>
<comment type="caution">
    <text evidence="1">The sequence shown here is derived from an EMBL/GenBank/DDBJ whole genome shotgun (WGS) entry which is preliminary data.</text>
</comment>
<dbReference type="EMBL" id="QJSX01000013">
    <property type="protein sequence ID" value="PYE52011.1"/>
    <property type="molecule type" value="Genomic_DNA"/>
</dbReference>
<keyword evidence="2" id="KW-1185">Reference proteome</keyword>
<gene>
    <name evidence="1" type="ORF">DES52_11357</name>
</gene>
<dbReference type="Proteomes" id="UP000248326">
    <property type="component" value="Unassembled WGS sequence"/>
</dbReference>
<reference evidence="1 2" key="1">
    <citation type="submission" date="2018-06" db="EMBL/GenBank/DDBJ databases">
        <title>Genomic Encyclopedia of Type Strains, Phase IV (KMG-IV): sequencing the most valuable type-strain genomes for metagenomic binning, comparative biology and taxonomic classification.</title>
        <authorList>
            <person name="Goeker M."/>
        </authorList>
    </citation>
    <scope>NUCLEOTIDE SEQUENCE [LARGE SCALE GENOMIC DNA]</scope>
    <source>
        <strain evidence="1 2">DSM 18048</strain>
    </source>
</reference>
<name>A0A318S899_9DEIO</name>
<sequence>MPHTFVYGLVEGGGGTAVVALPRERLVALTQARYVVATCDTWAQVQQLASPELYRELIEQSEYGEYDEEPDADDAFETPYGFDDGDWPAWPQQEMLTVIPASIRQAFGTRGDSTLNGWFYHVPPEAMADFVRALEQAGFSCQRDDALVQAASGYADEDELRAVLQREGQTV</sequence>
<evidence type="ECO:0000313" key="1">
    <source>
        <dbReference type="EMBL" id="PYE52011.1"/>
    </source>
</evidence>
<protein>
    <submittedName>
        <fullName evidence="1">Uncharacterized protein</fullName>
    </submittedName>
</protein>
<dbReference type="AlphaFoldDB" id="A0A318S899"/>
<proteinExistence type="predicted"/>
<evidence type="ECO:0000313" key="2">
    <source>
        <dbReference type="Proteomes" id="UP000248326"/>
    </source>
</evidence>
<accession>A0A318S899</accession>
<dbReference type="OrthoDB" id="4469825at2"/>
<dbReference type="RefSeq" id="WP_110887778.1">
    <property type="nucleotide sequence ID" value="NZ_QJSX01000013.1"/>
</dbReference>